<feature type="transmembrane region" description="Helical" evidence="7">
    <location>
        <begin position="385"/>
        <end position="407"/>
    </location>
</feature>
<accession>A0A4R3JVY9</accession>
<dbReference type="EMBL" id="SLZV01000001">
    <property type="protein sequence ID" value="TCS70269.1"/>
    <property type="molecule type" value="Genomic_DNA"/>
</dbReference>
<proteinExistence type="inferred from homology"/>
<dbReference type="PROSITE" id="PS50267">
    <property type="entry name" value="NA_NEUROTRAN_SYMP_3"/>
    <property type="match status" value="1"/>
</dbReference>
<dbReference type="InterPro" id="IPR047218">
    <property type="entry name" value="YocR/YhdH-like"/>
</dbReference>
<evidence type="ECO:0000313" key="9">
    <source>
        <dbReference type="EMBL" id="TCS70269.1"/>
    </source>
</evidence>
<feature type="transmembrane region" description="Helical" evidence="7">
    <location>
        <begin position="12"/>
        <end position="29"/>
    </location>
</feature>
<dbReference type="PRINTS" id="PR00176">
    <property type="entry name" value="NANEUSMPORT"/>
</dbReference>
<evidence type="ECO:0000256" key="7">
    <source>
        <dbReference type="SAM" id="Phobius"/>
    </source>
</evidence>
<evidence type="ECO:0000313" key="11">
    <source>
        <dbReference type="Proteomes" id="UP000702954"/>
    </source>
</evidence>
<dbReference type="Pfam" id="PF00209">
    <property type="entry name" value="SNF"/>
    <property type="match status" value="2"/>
</dbReference>
<feature type="transmembrane region" description="Helical" evidence="7">
    <location>
        <begin position="86"/>
        <end position="110"/>
    </location>
</feature>
<keyword evidence="11" id="KW-1185">Reference proteome</keyword>
<feature type="transmembrane region" description="Helical" evidence="7">
    <location>
        <begin position="343"/>
        <end position="365"/>
    </location>
</feature>
<keyword evidence="5 7" id="KW-0472">Membrane</keyword>
<evidence type="ECO:0000313" key="8">
    <source>
        <dbReference type="EMBL" id="GBU04109.1"/>
    </source>
</evidence>
<dbReference type="Proteomes" id="UP000294613">
    <property type="component" value="Unassembled WGS sequence"/>
</dbReference>
<evidence type="ECO:0000256" key="6">
    <source>
        <dbReference type="RuleBase" id="RU003732"/>
    </source>
</evidence>
<protein>
    <recommendedName>
        <fullName evidence="6">Transporter</fullName>
    </recommendedName>
</protein>
<dbReference type="AlphaFoldDB" id="A0A4R3JVY9"/>
<keyword evidence="3 6" id="KW-0812">Transmembrane</keyword>
<evidence type="ECO:0000256" key="5">
    <source>
        <dbReference type="ARBA" id="ARBA00023136"/>
    </source>
</evidence>
<dbReference type="CDD" id="cd10336">
    <property type="entry name" value="SLC6sbd_Tyt1-Like"/>
    <property type="match status" value="1"/>
</dbReference>
<keyword evidence="4 7" id="KW-1133">Transmembrane helix</keyword>
<keyword evidence="2 6" id="KW-0813">Transport</keyword>
<reference evidence="8 11" key="1">
    <citation type="journal article" date="2018" name="Int. J. Syst. Evol. Microbiol.">
        <title>Draft Genome Sequence of Faecalimonas umbilicata JCM 30896T, an Acetate-Producing Bacterium Isolated from Human Feces.</title>
        <authorList>
            <person name="Sakamoto M."/>
            <person name="Ikeyama N."/>
            <person name="Yuki M."/>
            <person name="Ohkuma M."/>
        </authorList>
    </citation>
    <scope>NUCLEOTIDE SEQUENCE [LARGE SCALE GENOMIC DNA]</scope>
    <source>
        <strain evidence="8 11">EGH7</strain>
    </source>
</reference>
<dbReference type="EMBL" id="BHEO01000002">
    <property type="protein sequence ID" value="GBU04109.1"/>
    <property type="molecule type" value="Genomic_DNA"/>
</dbReference>
<evidence type="ECO:0000313" key="10">
    <source>
        <dbReference type="Proteomes" id="UP000294613"/>
    </source>
</evidence>
<feature type="transmembrane region" description="Helical" evidence="7">
    <location>
        <begin position="299"/>
        <end position="322"/>
    </location>
</feature>
<dbReference type="SUPFAM" id="SSF161070">
    <property type="entry name" value="SNF-like"/>
    <property type="match status" value="1"/>
</dbReference>
<dbReference type="RefSeq" id="WP_009263642.1">
    <property type="nucleotide sequence ID" value="NZ_BHEO01000002.1"/>
</dbReference>
<sequence length="451" mass="48852">MDKKRGSFSGKMGFVLAAAGSAVGLGNLWRFPYLAAKYGGGIFLLVYLILAVTFGFTLMITEIAIGRKTGVSAIGAFQKLDKRFGFVGVLACIVPFIITPYYCVIGGWVIKYLFTFLTGKVSAAAGDEFFTGFISESVSPVVWFAIFILLTSAIVIFGVEKGVEKASRFMMPLLIVLIVGVCIFCITRPGAAEGVKYYLLPDFSKFSATTVLAAMGQLFYSMSLAMGIMITYGSYMKKDSHLEASVRQIELFDTAIAFLAGLLIVPSVFVFSGGDEAALGKGPSLMFITLPKVFNDMTLGGVIGAVFFLLVLFAALTSSISLMETNVSILRDKFGWSRKKSTLIITVYVLILGSIVSLGFGPLSFIKILGLGLLDFFDFISNSVLMPIVAILTCICVGHFVGAKVISDEVELNAPFKMKKFYTIMLKWIAPVFLVLVLAFAVSEAMGWIRV</sequence>
<keyword evidence="6" id="KW-0769">Symport</keyword>
<dbReference type="InterPro" id="IPR037272">
    <property type="entry name" value="SNS_sf"/>
</dbReference>
<feature type="transmembrane region" description="Helical" evidence="7">
    <location>
        <begin position="251"/>
        <end position="271"/>
    </location>
</feature>
<dbReference type="GO" id="GO:0015293">
    <property type="term" value="F:symporter activity"/>
    <property type="evidence" value="ECO:0007669"/>
    <property type="project" value="UniProtKB-KW"/>
</dbReference>
<dbReference type="PROSITE" id="PS00610">
    <property type="entry name" value="NA_NEUROTRAN_SYMP_1"/>
    <property type="match status" value="1"/>
</dbReference>
<dbReference type="NCBIfam" id="NF037979">
    <property type="entry name" value="Na_transp"/>
    <property type="match status" value="1"/>
</dbReference>
<evidence type="ECO:0000256" key="4">
    <source>
        <dbReference type="ARBA" id="ARBA00022989"/>
    </source>
</evidence>
<gene>
    <name evidence="9" type="ORF">EDD74_101118</name>
    <name evidence="8" type="ORF">FAEUMB_06500</name>
</gene>
<evidence type="ECO:0000256" key="1">
    <source>
        <dbReference type="ARBA" id="ARBA00004141"/>
    </source>
</evidence>
<feature type="transmembrane region" description="Helical" evidence="7">
    <location>
        <begin position="141"/>
        <end position="159"/>
    </location>
</feature>
<dbReference type="GO" id="GO:0016020">
    <property type="term" value="C:membrane"/>
    <property type="evidence" value="ECO:0007669"/>
    <property type="project" value="UniProtKB-SubCell"/>
</dbReference>
<dbReference type="PANTHER" id="PTHR42948">
    <property type="entry name" value="TRANSPORTER"/>
    <property type="match status" value="1"/>
</dbReference>
<evidence type="ECO:0000256" key="2">
    <source>
        <dbReference type="ARBA" id="ARBA00022448"/>
    </source>
</evidence>
<reference evidence="9 10" key="2">
    <citation type="submission" date="2019-03" db="EMBL/GenBank/DDBJ databases">
        <title>Genomic Encyclopedia of Type Strains, Phase IV (KMG-IV): sequencing the most valuable type-strain genomes for metagenomic binning, comparative biology and taxonomic classification.</title>
        <authorList>
            <person name="Goeker M."/>
        </authorList>
    </citation>
    <scope>NUCLEOTIDE SEQUENCE [LARGE SCALE GENOMIC DNA]</scope>
    <source>
        <strain evidence="9 10">DSM 103426</strain>
    </source>
</reference>
<dbReference type="PANTHER" id="PTHR42948:SF1">
    <property type="entry name" value="TRANSPORTER"/>
    <property type="match status" value="1"/>
</dbReference>
<feature type="transmembrane region" description="Helical" evidence="7">
    <location>
        <begin position="428"/>
        <end position="449"/>
    </location>
</feature>
<comment type="caution">
    <text evidence="9">The sequence shown here is derived from an EMBL/GenBank/DDBJ whole genome shotgun (WGS) entry which is preliminary data.</text>
</comment>
<feature type="transmembrane region" description="Helical" evidence="7">
    <location>
        <begin position="41"/>
        <end position="65"/>
    </location>
</feature>
<dbReference type="InterPro" id="IPR000175">
    <property type="entry name" value="Na/ntran_symport"/>
</dbReference>
<comment type="subcellular location">
    <subcellularLocation>
        <location evidence="1">Membrane</location>
        <topology evidence="1">Multi-pass membrane protein</topology>
    </subcellularLocation>
</comment>
<dbReference type="Proteomes" id="UP000702954">
    <property type="component" value="Unassembled WGS sequence"/>
</dbReference>
<feature type="transmembrane region" description="Helical" evidence="7">
    <location>
        <begin position="211"/>
        <end position="230"/>
    </location>
</feature>
<comment type="similarity">
    <text evidence="6">Belongs to the sodium:neurotransmitter symporter (SNF) (TC 2.A.22) family.</text>
</comment>
<evidence type="ECO:0000256" key="3">
    <source>
        <dbReference type="ARBA" id="ARBA00022692"/>
    </source>
</evidence>
<feature type="transmembrane region" description="Helical" evidence="7">
    <location>
        <begin position="171"/>
        <end position="191"/>
    </location>
</feature>
<organism evidence="9 10">
    <name type="scientific">Faecalimonas umbilicata</name>
    <dbReference type="NCBI Taxonomy" id="1912855"/>
    <lineage>
        <taxon>Bacteria</taxon>
        <taxon>Bacillati</taxon>
        <taxon>Bacillota</taxon>
        <taxon>Clostridia</taxon>
        <taxon>Lachnospirales</taxon>
        <taxon>Lachnospiraceae</taxon>
        <taxon>Faecalimonas</taxon>
    </lineage>
</organism>
<name>A0A4R3JVY9_9FIRM</name>